<dbReference type="OrthoDB" id="248923at2759"/>
<dbReference type="EMBL" id="CAJNNV010019629">
    <property type="protein sequence ID" value="CAE8606671.1"/>
    <property type="molecule type" value="Genomic_DNA"/>
</dbReference>
<dbReference type="Gene3D" id="1.10.510.10">
    <property type="entry name" value="Transferase(Phosphotransferase) domain 1"/>
    <property type="match status" value="1"/>
</dbReference>
<evidence type="ECO:0000256" key="1">
    <source>
        <dbReference type="ARBA" id="ARBA00022723"/>
    </source>
</evidence>
<keyword evidence="7" id="KW-0175">Coiled coil</keyword>
<proteinExistence type="predicted"/>
<evidence type="ECO:0000256" key="4">
    <source>
        <dbReference type="ARBA" id="ARBA00023002"/>
    </source>
</evidence>
<keyword evidence="12" id="KW-1185">Reference proteome</keyword>
<gene>
    <name evidence="11" type="ORF">PGLA1383_LOCUS24644</name>
</gene>
<dbReference type="PANTHER" id="PTHR10996:SF178">
    <property type="entry name" value="2-HYDROXYACID DEHYDROGENASE YGL185C-RELATED"/>
    <property type="match status" value="1"/>
</dbReference>
<sequence>MGRSSGVLPGSPADWLSALLSGSCRMGCWSCGSEFREQEALDGISSVCSCSGKVCPARYCGAECKREDWDRRHGQVCQHLCKAMAAVTLKNCESRIASDLAVIMPCLLTIQGAIVDMERDSSFFPSDMSDMSTRICLDMSTRILLLKCLASVQRAASNELLSSGRDEVEAHSRYLRNHLVVSYLDRVLSIVEAEGFEETVFSKSIQREALQFAFAARHDSTEITDRNAIIESFDPVPNILEITSDVVLGHRSRALGKLIEISCKWFKEKGQLGSLFGDEVTASQIAVMAVKVGGKLSENAARLAHALAASEAKHIMRDGRRRSEGPDCSFNLSDVFAWQPMAMPPAAAAAAQLGLELAEKWMRLAFLCQKQSYKMTAWEGCGDRQDKQATVALLSSQAHCGVFTARHALASFVASFNRQDFGECIFGPSMALDMLYQAFVGLKAIDPSDTATEKLQQDLEGFTGILLQITKIINRRSLGSRWRFIHRGKDDARKLVYIDDEAKPFWNHGRIAVVLHDSFADMLMQSERSQGQHVAISDAGPLQLTRMHVSVRRLTSLADGDYQVDREGRDFCDLEHDPSDEDPQSPKATRESSANSSLLWRADALDVGENMAAEALAKKGSASVESIVALVQAERDRWEEEKQALEARLDELKALRRAQQAKHRPDAEKEALKRQYQELRKAMKERSRFGAWLCERHMRESDDEEEQQNPRNREKEELRRQMAQLFAKLRAVRTPDSPCCSSSDISPVMRITRSALRCAPVPCVPSESSSEDVSPSPARRESLMLTIGQECKTLTFMIRHDALPCAVSGVINRVQLPALPAPFQLGLLVICVRASQTKDTPTGCSEPAELQLSNGAAQVFQSVARGSSRALSGSAGSPLKATLGVVAVLQDQQIPKNEVWLDAPSDAWALVTAAPAHVTHPACKLVAVSFTGFNHVDLEACKKRGIAVVNVPAYSTDSVAELSVGLALSVYREIPAAERTLRAGGWAHSAGGMELRGKVIGIVGLGDIGMRTAELFRAFGPSELLGWSRSPKPAFSAAPLSGKQVPIEEIFERADIVSLHVALNAETQGIIGRSLLERLRPEAVLINVARGGVCDQNALADLLCQRKFRAGLDVFATEPIPVNDPILKVPADQAVLIPHVAYKTVGPSECRIGVLKLCRSYLGPHIDLRMSGIQHQNTKAAASKAQNLRLFADGCPSSVVHVPAAKQGSGTKQASCSMLADEFLPERHRVQRFLETGWEEVGTIGWGARGPVLKVRRKHTSGDSQDFALKRSTYEEVRALKALAKCRNVMELHEQFAACGEVIARLELLEGGTLRGYLRARSGRVPEDVVRYMVSEVLCGLQDIHGKGWMHRDIKAENIGLSREPSSFGLRCGDCSVKLLDFDVAVQVPEACRLHEVIGTVENMAPEVFEGSYDQRADCWSVGIITYEALYGYRPFNDALIDRVEEMVRNWHRYLLFPFDAAELPSSFIRALLTGDEDRLSSK</sequence>
<dbReference type="PROSITE" id="PS50011">
    <property type="entry name" value="PROTEIN_KINASE_DOM"/>
    <property type="match status" value="1"/>
</dbReference>
<dbReference type="Pfam" id="PF00069">
    <property type="entry name" value="Pkinase"/>
    <property type="match status" value="1"/>
</dbReference>
<dbReference type="InterPro" id="IPR050223">
    <property type="entry name" value="D-isomer_2-hydroxyacid_DH"/>
</dbReference>
<feature type="coiled-coil region" evidence="7">
    <location>
        <begin position="628"/>
        <end position="662"/>
    </location>
</feature>
<dbReference type="InterPro" id="IPR000719">
    <property type="entry name" value="Prot_kinase_dom"/>
</dbReference>
<dbReference type="InterPro" id="IPR036291">
    <property type="entry name" value="NAD(P)-bd_dom_sf"/>
</dbReference>
<comment type="caution">
    <text evidence="11">The sequence shown here is derived from an EMBL/GenBank/DDBJ whole genome shotgun (WGS) entry which is preliminary data.</text>
</comment>
<dbReference type="GO" id="GO:0005524">
    <property type="term" value="F:ATP binding"/>
    <property type="evidence" value="ECO:0007669"/>
    <property type="project" value="InterPro"/>
</dbReference>
<evidence type="ECO:0000259" key="9">
    <source>
        <dbReference type="PROSITE" id="PS50011"/>
    </source>
</evidence>
<feature type="region of interest" description="Disordered" evidence="8">
    <location>
        <begin position="699"/>
        <end position="718"/>
    </location>
</feature>
<dbReference type="SUPFAM" id="SSF52283">
    <property type="entry name" value="Formate/glycerate dehydrogenase catalytic domain-like"/>
    <property type="match status" value="1"/>
</dbReference>
<evidence type="ECO:0000259" key="10">
    <source>
        <dbReference type="PROSITE" id="PS50865"/>
    </source>
</evidence>
<dbReference type="GO" id="GO:0004672">
    <property type="term" value="F:protein kinase activity"/>
    <property type="evidence" value="ECO:0007669"/>
    <property type="project" value="InterPro"/>
</dbReference>
<keyword evidence="4" id="KW-0560">Oxidoreductase</keyword>
<dbReference type="Proteomes" id="UP000654075">
    <property type="component" value="Unassembled WGS sequence"/>
</dbReference>
<dbReference type="InterPro" id="IPR011009">
    <property type="entry name" value="Kinase-like_dom_sf"/>
</dbReference>
<evidence type="ECO:0000256" key="3">
    <source>
        <dbReference type="ARBA" id="ARBA00022833"/>
    </source>
</evidence>
<feature type="region of interest" description="Disordered" evidence="8">
    <location>
        <begin position="571"/>
        <end position="595"/>
    </location>
</feature>
<dbReference type="PANTHER" id="PTHR10996">
    <property type="entry name" value="2-HYDROXYACID DEHYDROGENASE-RELATED"/>
    <property type="match status" value="1"/>
</dbReference>
<dbReference type="GO" id="GO:0030267">
    <property type="term" value="F:glyoxylate reductase (NADPH) activity"/>
    <property type="evidence" value="ECO:0007669"/>
    <property type="project" value="TreeGrafter"/>
</dbReference>
<feature type="domain" description="Protein kinase" evidence="9">
    <location>
        <begin position="1238"/>
        <end position="1483"/>
    </location>
</feature>
<evidence type="ECO:0000256" key="7">
    <source>
        <dbReference type="SAM" id="Coils"/>
    </source>
</evidence>
<reference evidence="11" key="1">
    <citation type="submission" date="2021-02" db="EMBL/GenBank/DDBJ databases">
        <authorList>
            <person name="Dougan E. K."/>
            <person name="Rhodes N."/>
            <person name="Thang M."/>
            <person name="Chan C."/>
        </authorList>
    </citation>
    <scope>NUCLEOTIDE SEQUENCE</scope>
</reference>
<dbReference type="GO" id="GO:0051287">
    <property type="term" value="F:NAD binding"/>
    <property type="evidence" value="ECO:0007669"/>
    <property type="project" value="InterPro"/>
</dbReference>
<evidence type="ECO:0000313" key="12">
    <source>
        <dbReference type="Proteomes" id="UP000654075"/>
    </source>
</evidence>
<keyword evidence="5" id="KW-0520">NAD</keyword>
<feature type="domain" description="MYND-type" evidence="10">
    <location>
        <begin position="28"/>
        <end position="77"/>
    </location>
</feature>
<evidence type="ECO:0000256" key="6">
    <source>
        <dbReference type="PROSITE-ProRule" id="PRU00134"/>
    </source>
</evidence>
<organism evidence="11 12">
    <name type="scientific">Polarella glacialis</name>
    <name type="common">Dinoflagellate</name>
    <dbReference type="NCBI Taxonomy" id="89957"/>
    <lineage>
        <taxon>Eukaryota</taxon>
        <taxon>Sar</taxon>
        <taxon>Alveolata</taxon>
        <taxon>Dinophyceae</taxon>
        <taxon>Suessiales</taxon>
        <taxon>Suessiaceae</taxon>
        <taxon>Polarella</taxon>
    </lineage>
</organism>
<name>A0A813F1S5_POLGL</name>
<keyword evidence="3" id="KW-0862">Zinc</keyword>
<dbReference type="GO" id="GO:0008270">
    <property type="term" value="F:zinc ion binding"/>
    <property type="evidence" value="ECO:0007669"/>
    <property type="project" value="UniProtKB-KW"/>
</dbReference>
<accession>A0A813F1S5</accession>
<dbReference type="Gene3D" id="3.40.50.720">
    <property type="entry name" value="NAD(P)-binding Rossmann-like Domain"/>
    <property type="match status" value="2"/>
</dbReference>
<dbReference type="SMART" id="SM00220">
    <property type="entry name" value="S_TKc"/>
    <property type="match status" value="1"/>
</dbReference>
<dbReference type="SUPFAM" id="SSF56112">
    <property type="entry name" value="Protein kinase-like (PK-like)"/>
    <property type="match status" value="1"/>
</dbReference>
<dbReference type="SUPFAM" id="SSF51735">
    <property type="entry name" value="NAD(P)-binding Rossmann-fold domains"/>
    <property type="match status" value="1"/>
</dbReference>
<dbReference type="GO" id="GO:0016618">
    <property type="term" value="F:hydroxypyruvate reductase [NAD(P)H] activity"/>
    <property type="evidence" value="ECO:0007669"/>
    <property type="project" value="TreeGrafter"/>
</dbReference>
<dbReference type="PROSITE" id="PS50865">
    <property type="entry name" value="ZF_MYND_2"/>
    <property type="match status" value="1"/>
</dbReference>
<evidence type="ECO:0000313" key="11">
    <source>
        <dbReference type="EMBL" id="CAE8606671.1"/>
    </source>
</evidence>
<evidence type="ECO:0000256" key="5">
    <source>
        <dbReference type="ARBA" id="ARBA00023027"/>
    </source>
</evidence>
<dbReference type="Pfam" id="PF02826">
    <property type="entry name" value="2-Hacid_dh_C"/>
    <property type="match status" value="1"/>
</dbReference>
<dbReference type="InterPro" id="IPR006140">
    <property type="entry name" value="D-isomer_DH_NAD-bd"/>
</dbReference>
<feature type="non-terminal residue" evidence="11">
    <location>
        <position position="1483"/>
    </location>
</feature>
<evidence type="ECO:0000256" key="2">
    <source>
        <dbReference type="ARBA" id="ARBA00022771"/>
    </source>
</evidence>
<dbReference type="InterPro" id="IPR002893">
    <property type="entry name" value="Znf_MYND"/>
</dbReference>
<protein>
    <recommendedName>
        <fullName evidence="13">Phosphoglycerate dehydrogenase</fullName>
    </recommendedName>
</protein>
<keyword evidence="2 6" id="KW-0863">Zinc-finger</keyword>
<dbReference type="GO" id="GO:0005829">
    <property type="term" value="C:cytosol"/>
    <property type="evidence" value="ECO:0007669"/>
    <property type="project" value="TreeGrafter"/>
</dbReference>
<evidence type="ECO:0008006" key="13">
    <source>
        <dbReference type="Google" id="ProtNLM"/>
    </source>
</evidence>
<evidence type="ECO:0000256" key="8">
    <source>
        <dbReference type="SAM" id="MobiDB-lite"/>
    </source>
</evidence>
<keyword evidence="1" id="KW-0479">Metal-binding</keyword>